<dbReference type="PANTHER" id="PTHR31126:SF1">
    <property type="entry name" value="TYROSINE SPECIFIC PROTEIN PHOSPHATASES DOMAIN-CONTAINING PROTEIN"/>
    <property type="match status" value="1"/>
</dbReference>
<keyword evidence="4" id="KW-0378">Hydrolase</keyword>
<evidence type="ECO:0000256" key="2">
    <source>
        <dbReference type="SAM" id="MobiDB-lite"/>
    </source>
</evidence>
<sequence length="282" mass="30068">MTSNKSARSVSGTSADPAELVPGTTNTRAIPRFHTSRGGTIRGELLYRGDVVGPAGSTAECVWSEKHSADFIGLGLRTVVDLRSEKEAETVPSAWAAMTAARLVHAPIQEGVEGSDTDFMRLLRGGSITSFTPSDLAEWYLAVLRRRGPTFGRAVRGLSEPDSMPALVHCHAGKDRTGLLVALILGTLGVARADIVADYAQTAVHRVGRAEDGRLFVEGLGLKLDDVRTLWDAPALTMEKTLDGLDAEYGGSANYLLTEGGLADHELDALRSSLVEQETTPQ</sequence>
<accession>A0ABU4AWH9</accession>
<dbReference type="InterPro" id="IPR029021">
    <property type="entry name" value="Prot-tyrosine_phosphatase-like"/>
</dbReference>
<dbReference type="Pfam" id="PF13350">
    <property type="entry name" value="Y_phosphatase3"/>
    <property type="match status" value="1"/>
</dbReference>
<keyword evidence="5" id="KW-1185">Reference proteome</keyword>
<dbReference type="GO" id="GO:0004725">
    <property type="term" value="F:protein tyrosine phosphatase activity"/>
    <property type="evidence" value="ECO:0007669"/>
    <property type="project" value="UniProtKB-EC"/>
</dbReference>
<proteinExistence type="inferred from homology"/>
<evidence type="ECO:0000259" key="3">
    <source>
        <dbReference type="PROSITE" id="PS50056"/>
    </source>
</evidence>
<comment type="similarity">
    <text evidence="1">Belongs to the protein-tyrosine phosphatase family.</text>
</comment>
<dbReference type="RefSeq" id="WP_317548028.1">
    <property type="nucleotide sequence ID" value="NZ_JAWLKE010000003.1"/>
</dbReference>
<dbReference type="PANTHER" id="PTHR31126">
    <property type="entry name" value="TYROSINE-PROTEIN PHOSPHATASE"/>
    <property type="match status" value="1"/>
</dbReference>
<dbReference type="Gene3D" id="3.90.190.10">
    <property type="entry name" value="Protein tyrosine phosphatase superfamily"/>
    <property type="match status" value="1"/>
</dbReference>
<feature type="compositionally biased region" description="Polar residues" evidence="2">
    <location>
        <begin position="1"/>
        <end position="14"/>
    </location>
</feature>
<evidence type="ECO:0000313" key="4">
    <source>
        <dbReference type="EMBL" id="MDV6230594.1"/>
    </source>
</evidence>
<dbReference type="SUPFAM" id="SSF52799">
    <property type="entry name" value="(Phosphotyrosine protein) phosphatases II"/>
    <property type="match status" value="1"/>
</dbReference>
<feature type="domain" description="Tyrosine specific protein phosphatases" evidence="3">
    <location>
        <begin position="149"/>
        <end position="196"/>
    </location>
</feature>
<dbReference type="EMBL" id="JAWLKE010000003">
    <property type="protein sequence ID" value="MDV6230594.1"/>
    <property type="molecule type" value="Genomic_DNA"/>
</dbReference>
<organism evidence="4 5">
    <name type="scientific">Rhodococcus cercidiphylli</name>
    <dbReference type="NCBI Taxonomy" id="489916"/>
    <lineage>
        <taxon>Bacteria</taxon>
        <taxon>Bacillati</taxon>
        <taxon>Actinomycetota</taxon>
        <taxon>Actinomycetes</taxon>
        <taxon>Mycobacteriales</taxon>
        <taxon>Nocardiaceae</taxon>
        <taxon>Rhodococcus</taxon>
    </lineage>
</organism>
<dbReference type="InterPro" id="IPR026893">
    <property type="entry name" value="Tyr/Ser_Pase_IphP-type"/>
</dbReference>
<dbReference type="Proteomes" id="UP001185899">
    <property type="component" value="Unassembled WGS sequence"/>
</dbReference>
<dbReference type="EC" id="3.1.3.48" evidence="4"/>
<dbReference type="PROSITE" id="PS00383">
    <property type="entry name" value="TYR_PHOSPHATASE_1"/>
    <property type="match status" value="1"/>
</dbReference>
<evidence type="ECO:0000313" key="5">
    <source>
        <dbReference type="Proteomes" id="UP001185899"/>
    </source>
</evidence>
<dbReference type="PROSITE" id="PS50056">
    <property type="entry name" value="TYR_PHOSPHATASE_2"/>
    <property type="match status" value="1"/>
</dbReference>
<name>A0ABU4AWH9_9NOCA</name>
<comment type="caution">
    <text evidence="4">The sequence shown here is derived from an EMBL/GenBank/DDBJ whole genome shotgun (WGS) entry which is preliminary data.</text>
</comment>
<feature type="region of interest" description="Disordered" evidence="2">
    <location>
        <begin position="1"/>
        <end position="35"/>
    </location>
</feature>
<gene>
    <name evidence="4" type="ORF">R3P95_08550</name>
</gene>
<reference evidence="4 5" key="1">
    <citation type="submission" date="2023-10" db="EMBL/GenBank/DDBJ databases">
        <title>Development of a sustainable strategy for remediation of hydrocarbon-contaminated territories based on the waste exchange concept.</title>
        <authorList>
            <person name="Krivoruchko A."/>
        </authorList>
    </citation>
    <scope>NUCLEOTIDE SEQUENCE [LARGE SCALE GENOMIC DNA]</scope>
    <source>
        <strain evidence="4 5">IEGM 1322</strain>
    </source>
</reference>
<dbReference type="InterPro" id="IPR000387">
    <property type="entry name" value="Tyr_Pase_dom"/>
</dbReference>
<dbReference type="InterPro" id="IPR016130">
    <property type="entry name" value="Tyr_Pase_AS"/>
</dbReference>
<protein>
    <submittedName>
        <fullName evidence="4">Tyrosine-protein phosphatase</fullName>
        <ecNumber evidence="4">3.1.3.48</ecNumber>
    </submittedName>
</protein>
<evidence type="ECO:0000256" key="1">
    <source>
        <dbReference type="ARBA" id="ARBA00009580"/>
    </source>
</evidence>